<feature type="compositionally biased region" description="Polar residues" evidence="11">
    <location>
        <begin position="1"/>
        <end position="12"/>
    </location>
</feature>
<dbReference type="NCBIfam" id="NF001452">
    <property type="entry name" value="PRK00311.1"/>
    <property type="match status" value="1"/>
</dbReference>
<evidence type="ECO:0000256" key="2">
    <source>
        <dbReference type="ARBA" id="ARBA00008676"/>
    </source>
</evidence>
<dbReference type="AlphaFoldDB" id="A0A8J7QBG4"/>
<dbReference type="SUPFAM" id="SSF51621">
    <property type="entry name" value="Phosphoenolpyruvate/pyruvate domain"/>
    <property type="match status" value="1"/>
</dbReference>
<evidence type="ECO:0000256" key="5">
    <source>
        <dbReference type="ARBA" id="ARBA00022679"/>
    </source>
</evidence>
<dbReference type="EC" id="2.1.2.11" evidence="7"/>
<dbReference type="NCBIfam" id="TIGR00222">
    <property type="entry name" value="panB"/>
    <property type="match status" value="1"/>
</dbReference>
<dbReference type="Gene3D" id="3.20.20.60">
    <property type="entry name" value="Phosphoenolpyruvate-binding domains"/>
    <property type="match status" value="1"/>
</dbReference>
<evidence type="ECO:0000256" key="10">
    <source>
        <dbReference type="PIRSR" id="PIRSR000388-3"/>
    </source>
</evidence>
<evidence type="ECO:0000256" key="4">
    <source>
        <dbReference type="ARBA" id="ARBA00022655"/>
    </source>
</evidence>
<evidence type="ECO:0000256" key="1">
    <source>
        <dbReference type="ARBA" id="ARBA00005033"/>
    </source>
</evidence>
<feature type="region of interest" description="Disordered" evidence="11">
    <location>
        <begin position="1"/>
        <end position="21"/>
    </location>
</feature>
<keyword evidence="5 7" id="KW-0808">Transferase</keyword>
<dbReference type="GO" id="GO:0005737">
    <property type="term" value="C:cytoplasm"/>
    <property type="evidence" value="ECO:0007669"/>
    <property type="project" value="UniProtKB-SubCell"/>
</dbReference>
<dbReference type="InterPro" id="IPR015813">
    <property type="entry name" value="Pyrv/PenolPyrv_kinase-like_dom"/>
</dbReference>
<evidence type="ECO:0000256" key="3">
    <source>
        <dbReference type="ARBA" id="ARBA00011424"/>
    </source>
</evidence>
<evidence type="ECO:0000313" key="12">
    <source>
        <dbReference type="EMBL" id="MBO1323062.1"/>
    </source>
</evidence>
<comment type="subcellular location">
    <subcellularLocation>
        <location evidence="7">Cytoplasm</location>
    </subcellularLocation>
</comment>
<keyword evidence="4 7" id="KW-0566">Pantothenate biosynthesis</keyword>
<dbReference type="PIRSF" id="PIRSF000388">
    <property type="entry name" value="Pantoate_hydroxy_MeTrfase"/>
    <property type="match status" value="1"/>
</dbReference>
<accession>A0A8J7QBG4</accession>
<dbReference type="Proteomes" id="UP000664417">
    <property type="component" value="Unassembled WGS sequence"/>
</dbReference>
<dbReference type="HAMAP" id="MF_00156">
    <property type="entry name" value="PanB"/>
    <property type="match status" value="1"/>
</dbReference>
<proteinExistence type="inferred from homology"/>
<organism evidence="12 13">
    <name type="scientific">Acanthopleuribacter pedis</name>
    <dbReference type="NCBI Taxonomy" id="442870"/>
    <lineage>
        <taxon>Bacteria</taxon>
        <taxon>Pseudomonadati</taxon>
        <taxon>Acidobacteriota</taxon>
        <taxon>Holophagae</taxon>
        <taxon>Acanthopleuribacterales</taxon>
        <taxon>Acanthopleuribacteraceae</taxon>
        <taxon>Acanthopleuribacter</taxon>
    </lineage>
</organism>
<dbReference type="InterPro" id="IPR040442">
    <property type="entry name" value="Pyrv_kinase-like_dom_sf"/>
</dbReference>
<comment type="caution">
    <text evidence="12">The sequence shown here is derived from an EMBL/GenBank/DDBJ whole genome shotgun (WGS) entry which is preliminary data.</text>
</comment>
<gene>
    <name evidence="7 12" type="primary">panB</name>
    <name evidence="12" type="ORF">J3U88_31645</name>
</gene>
<dbReference type="RefSeq" id="WP_207863034.1">
    <property type="nucleotide sequence ID" value="NZ_JAFREP010000048.1"/>
</dbReference>
<reference evidence="12" key="1">
    <citation type="submission" date="2021-03" db="EMBL/GenBank/DDBJ databases">
        <authorList>
            <person name="Wang G."/>
        </authorList>
    </citation>
    <scope>NUCLEOTIDE SEQUENCE</scope>
    <source>
        <strain evidence="12">KCTC 12899</strain>
    </source>
</reference>
<keyword evidence="7 10" id="KW-0460">Magnesium</keyword>
<keyword evidence="13" id="KW-1185">Reference proteome</keyword>
<dbReference type="InterPro" id="IPR003700">
    <property type="entry name" value="Pantoate_hydroxy_MeTrfase"/>
</dbReference>
<dbReference type="CDD" id="cd06557">
    <property type="entry name" value="KPHMT-like"/>
    <property type="match status" value="1"/>
</dbReference>
<feature type="binding site" evidence="7 9">
    <location>
        <begin position="57"/>
        <end position="58"/>
    </location>
    <ligand>
        <name>3-methyl-2-oxobutanoate</name>
        <dbReference type="ChEBI" id="CHEBI:11851"/>
    </ligand>
</feature>
<feature type="binding site" evidence="7 10">
    <location>
        <position position="96"/>
    </location>
    <ligand>
        <name>Mg(2+)</name>
        <dbReference type="ChEBI" id="CHEBI:18420"/>
    </ligand>
</feature>
<feature type="binding site" evidence="7 10">
    <location>
        <position position="57"/>
    </location>
    <ligand>
        <name>Mg(2+)</name>
        <dbReference type="ChEBI" id="CHEBI:18420"/>
    </ligand>
</feature>
<comment type="function">
    <text evidence="6 7">Catalyzes the reversible reaction in which hydroxymethyl group from 5,10-methylenetetrahydrofolate is transferred onto alpha-ketoisovalerate to form ketopantoate.</text>
</comment>
<dbReference type="GO" id="GO:0003864">
    <property type="term" value="F:3-methyl-2-oxobutanoate hydroxymethyltransferase activity"/>
    <property type="evidence" value="ECO:0007669"/>
    <property type="project" value="UniProtKB-UniRule"/>
</dbReference>
<feature type="binding site" evidence="7 9">
    <location>
        <position position="96"/>
    </location>
    <ligand>
        <name>3-methyl-2-oxobutanoate</name>
        <dbReference type="ChEBI" id="CHEBI:11851"/>
    </ligand>
</feature>
<evidence type="ECO:0000256" key="8">
    <source>
        <dbReference type="PIRSR" id="PIRSR000388-1"/>
    </source>
</evidence>
<keyword evidence="7" id="KW-0963">Cytoplasm</keyword>
<evidence type="ECO:0000256" key="6">
    <source>
        <dbReference type="ARBA" id="ARBA00056497"/>
    </source>
</evidence>
<evidence type="ECO:0000256" key="9">
    <source>
        <dbReference type="PIRSR" id="PIRSR000388-2"/>
    </source>
</evidence>
<comment type="pathway">
    <text evidence="1 7">Cofactor biosynthesis; (R)-pantothenate biosynthesis; (R)-pantoate from 3-methyl-2-oxobutanoate: step 1/2.</text>
</comment>
<dbReference type="GO" id="GO:0000287">
    <property type="term" value="F:magnesium ion binding"/>
    <property type="evidence" value="ECO:0007669"/>
    <property type="project" value="TreeGrafter"/>
</dbReference>
<evidence type="ECO:0000256" key="11">
    <source>
        <dbReference type="SAM" id="MobiDB-lite"/>
    </source>
</evidence>
<comment type="cofactor">
    <cofactor evidence="7 10">
        <name>Mg(2+)</name>
        <dbReference type="ChEBI" id="CHEBI:18420"/>
    </cofactor>
    <text evidence="7 10">Binds 1 Mg(2+) ion per subunit.</text>
</comment>
<comment type="catalytic activity">
    <reaction evidence="7">
        <text>(6R)-5,10-methylene-5,6,7,8-tetrahydrofolate + 3-methyl-2-oxobutanoate + H2O = 2-dehydropantoate + (6S)-5,6,7,8-tetrahydrofolate</text>
        <dbReference type="Rhea" id="RHEA:11824"/>
        <dbReference type="ChEBI" id="CHEBI:11561"/>
        <dbReference type="ChEBI" id="CHEBI:11851"/>
        <dbReference type="ChEBI" id="CHEBI:15377"/>
        <dbReference type="ChEBI" id="CHEBI:15636"/>
        <dbReference type="ChEBI" id="CHEBI:57453"/>
        <dbReference type="EC" id="2.1.2.11"/>
    </reaction>
</comment>
<protein>
    <recommendedName>
        <fullName evidence="7">3-methyl-2-oxobutanoate hydroxymethyltransferase</fullName>
        <ecNumber evidence="7">2.1.2.11</ecNumber>
    </recommendedName>
    <alternativeName>
        <fullName evidence="7">Ketopantoate hydroxymethyltransferase</fullName>
        <shortName evidence="7">KPHMT</shortName>
    </alternativeName>
</protein>
<feature type="active site" description="Proton acceptor" evidence="7 8">
    <location>
        <position position="195"/>
    </location>
</feature>
<keyword evidence="7 10" id="KW-0479">Metal-binding</keyword>
<dbReference type="EMBL" id="JAFREP010000048">
    <property type="protein sequence ID" value="MBO1323062.1"/>
    <property type="molecule type" value="Genomic_DNA"/>
</dbReference>
<comment type="similarity">
    <text evidence="2 7">Belongs to the PanB family.</text>
</comment>
<feature type="binding site" evidence="7 9">
    <location>
        <position position="126"/>
    </location>
    <ligand>
        <name>3-methyl-2-oxobutanoate</name>
        <dbReference type="ChEBI" id="CHEBI:11851"/>
    </ligand>
</feature>
<evidence type="ECO:0000313" key="13">
    <source>
        <dbReference type="Proteomes" id="UP000664417"/>
    </source>
</evidence>
<dbReference type="FunFam" id="3.20.20.60:FF:000003">
    <property type="entry name" value="3-methyl-2-oxobutanoate hydroxymethyltransferase"/>
    <property type="match status" value="1"/>
</dbReference>
<dbReference type="PANTHER" id="PTHR20881:SF0">
    <property type="entry name" value="3-METHYL-2-OXOBUTANOATE HYDROXYMETHYLTRANSFERASE"/>
    <property type="match status" value="1"/>
</dbReference>
<sequence length="300" mass="32275">MSSPLQESTNSKKPPVRKKTVPGIVASREKLTMLTAYDYWTAQLVDRAGTDMILVGDSLGMVVQGKEDTLEVTVDEMVYHCRAVNRGRQQALVVGDMPYLSYHISREETVRNAGRIITEGRADAVKLEGGRKRIPMIEAILDAEIPVMGHIGLTPQSVNALGGFKVQGKDFKSWQRAVDDALALQDAGVFALVLECIPYDLAEEITGKLDIPTIGIGAGPACSGQVLVTHDLLGMSFGRTPKFVRQFADLSATGGDGLAAFIEAVHDGAFPTLKESFKPSKKADNIQLYGGDLSLTAKVG</sequence>
<dbReference type="Pfam" id="PF02548">
    <property type="entry name" value="Pantoate_transf"/>
    <property type="match status" value="1"/>
</dbReference>
<dbReference type="GO" id="GO:0015940">
    <property type="term" value="P:pantothenate biosynthetic process"/>
    <property type="evidence" value="ECO:0007669"/>
    <property type="project" value="UniProtKB-UniRule"/>
</dbReference>
<name>A0A8J7QBG4_9BACT</name>
<evidence type="ECO:0000256" key="7">
    <source>
        <dbReference type="HAMAP-Rule" id="MF_00156"/>
    </source>
</evidence>
<dbReference type="PANTHER" id="PTHR20881">
    <property type="entry name" value="3-METHYL-2-OXOBUTANOATE HYDROXYMETHYLTRANSFERASE"/>
    <property type="match status" value="1"/>
</dbReference>
<dbReference type="UniPathway" id="UPA00028">
    <property type="reaction ID" value="UER00003"/>
</dbReference>
<feature type="binding site" evidence="7 10">
    <location>
        <position position="128"/>
    </location>
    <ligand>
        <name>Mg(2+)</name>
        <dbReference type="ChEBI" id="CHEBI:18420"/>
    </ligand>
</feature>
<comment type="subunit">
    <text evidence="3 7">Homodecamer; pentamer of dimers.</text>
</comment>